<evidence type="ECO:0000313" key="5">
    <source>
        <dbReference type="Proteomes" id="UP000053695"/>
    </source>
</evidence>
<dbReference type="OrthoDB" id="51464at2157"/>
<dbReference type="PANTHER" id="PTHR30217">
    <property type="entry name" value="PEPTIDASE U32 FAMILY"/>
    <property type="match status" value="1"/>
</dbReference>
<keyword evidence="2" id="KW-0378">Hydrolase</keyword>
<comment type="caution">
    <text evidence="4">The sequence shown here is derived from an EMBL/GenBank/DDBJ whole genome shotgun (WGS) entry which is preliminary data.</text>
</comment>
<dbReference type="InterPro" id="IPR001539">
    <property type="entry name" value="Peptidase_U32"/>
</dbReference>
<evidence type="ECO:0000313" key="4">
    <source>
        <dbReference type="EMBL" id="ENN96523.1"/>
    </source>
</evidence>
<dbReference type="InterPro" id="IPR051454">
    <property type="entry name" value="RNA/ubiquinone_mod_enzymes"/>
</dbReference>
<dbReference type="AlphaFoldDB" id="N6V2P4"/>
<evidence type="ECO:0000256" key="1">
    <source>
        <dbReference type="ARBA" id="ARBA00022670"/>
    </source>
</evidence>
<keyword evidence="1" id="KW-0645">Protease</keyword>
<dbReference type="PROSITE" id="PS01276">
    <property type="entry name" value="PEPTIDASE_U32"/>
    <property type="match status" value="1"/>
</dbReference>
<dbReference type="InterPro" id="IPR009000">
    <property type="entry name" value="Transl_B-barrel_sf"/>
</dbReference>
<comment type="similarity">
    <text evidence="3">Belongs to the peptidase U32 family.</text>
</comment>
<dbReference type="Proteomes" id="UP000053695">
    <property type="component" value="Unassembled WGS sequence"/>
</dbReference>
<reference evidence="4 5" key="1">
    <citation type="journal article" date="2013" name="Genome Announc.">
        <title>Draft Genome Sequence of a Highly Flagellated, Fast-Swimming Archaeon, Methanocaldococcus villosus Strain KIN24-T80 (DSM 22612).</title>
        <authorList>
            <person name="Thennarasu S."/>
            <person name="Polireddy D."/>
            <person name="Antony A."/>
            <person name="Yada M.R."/>
            <person name="Algarawi S."/>
            <person name="Sivakumar N."/>
        </authorList>
    </citation>
    <scope>NUCLEOTIDE SEQUENCE [LARGE SCALE GENOMIC DNA]</scope>
    <source>
        <strain evidence="4 5">KIN24-T80</strain>
    </source>
</reference>
<dbReference type="Gene3D" id="2.40.30.10">
    <property type="entry name" value="Translation factors"/>
    <property type="match status" value="1"/>
</dbReference>
<dbReference type="GO" id="GO:0006508">
    <property type="term" value="P:proteolysis"/>
    <property type="evidence" value="ECO:0007669"/>
    <property type="project" value="UniProtKB-KW"/>
</dbReference>
<accession>N6V2P4</accession>
<dbReference type="GO" id="GO:0008233">
    <property type="term" value="F:peptidase activity"/>
    <property type="evidence" value="ECO:0007669"/>
    <property type="project" value="UniProtKB-KW"/>
</dbReference>
<dbReference type="STRING" id="1069083.GCA_000371805_00224"/>
<dbReference type="RefSeq" id="WP_004590133.1">
    <property type="nucleotide sequence ID" value="NZ_APMM01000013.1"/>
</dbReference>
<proteinExistence type="inferred from homology"/>
<dbReference type="SUPFAM" id="SSF50447">
    <property type="entry name" value="Translation proteins"/>
    <property type="match status" value="1"/>
</dbReference>
<organism evidence="4 5">
    <name type="scientific">Methanocaldococcus villosus KIN24-T80</name>
    <dbReference type="NCBI Taxonomy" id="1069083"/>
    <lineage>
        <taxon>Archaea</taxon>
        <taxon>Methanobacteriati</taxon>
        <taxon>Methanobacteriota</taxon>
        <taxon>Methanomada group</taxon>
        <taxon>Methanococci</taxon>
        <taxon>Methanococcales</taxon>
        <taxon>Methanocaldococcaceae</taxon>
        <taxon>Methanocaldococcus</taxon>
    </lineage>
</organism>
<dbReference type="PATRIC" id="fig|1069083.5.peg.370"/>
<evidence type="ECO:0000256" key="2">
    <source>
        <dbReference type="ARBA" id="ARBA00022801"/>
    </source>
</evidence>
<name>N6V2P4_9EURY</name>
<dbReference type="Pfam" id="PF01136">
    <property type="entry name" value="Peptidase_U32"/>
    <property type="match status" value="1"/>
</dbReference>
<evidence type="ECO:0000256" key="3">
    <source>
        <dbReference type="ARBA" id="ARBA00038374"/>
    </source>
</evidence>
<protein>
    <submittedName>
        <fullName evidence="4">Collagenase PrtC</fullName>
    </submittedName>
</protein>
<sequence>MELLSPAGDMTCLRTAIKYGADAVYCGLKEFSMRKTAKNFTRDELKEAVKYVHDNDKKIYLCLNTVIYEDELDKAIDIINFAHSIDIDALILSDISLMEYANSLGIDVHASVQCNITNSNLAKFYSRYCKRIVLSRELTLNQIKIIKENLKRDGVNLELEGFVHGALCVAISGRCFLSAYLFNKHANCGECLQPCRRKWKLINEHHDGTYEILCEGKFLLSPKDLCMIEHIPELIGVLDAFKIEGRAKNADYVMRVTKVYREAIDSYFDGSYYDKLEYFKKELSKVYNRGYDTGFYFRDVSNKIDFQYDREGNISEYKKVEIGRVVNFYKKINVAEIELYHDLKVGDVILIMGKTTGCVEEKVDSMEINHKKVKIAKKGERVGVKLNNLVREGDKVYLLKKLS</sequence>
<gene>
    <name evidence="4" type="ORF">J422_01880</name>
</gene>
<dbReference type="PANTHER" id="PTHR30217:SF6">
    <property type="entry name" value="TRNA HYDROXYLATION PROTEIN P"/>
    <property type="match status" value="1"/>
</dbReference>
<dbReference type="EMBL" id="APMM01000013">
    <property type="protein sequence ID" value="ENN96523.1"/>
    <property type="molecule type" value="Genomic_DNA"/>
</dbReference>
<keyword evidence="5" id="KW-1185">Reference proteome</keyword>